<dbReference type="Proteomes" id="UP001501474">
    <property type="component" value="Unassembled WGS sequence"/>
</dbReference>
<reference evidence="3" key="1">
    <citation type="journal article" date="2019" name="Int. J. Syst. Evol. Microbiol.">
        <title>The Global Catalogue of Microorganisms (GCM) 10K type strain sequencing project: providing services to taxonomists for standard genome sequencing and annotation.</title>
        <authorList>
            <consortium name="The Broad Institute Genomics Platform"/>
            <consortium name="The Broad Institute Genome Sequencing Center for Infectious Disease"/>
            <person name="Wu L."/>
            <person name="Ma J."/>
        </authorList>
    </citation>
    <scope>NUCLEOTIDE SEQUENCE [LARGE SCALE GENOMIC DNA]</scope>
    <source>
        <strain evidence="3">JCM 3053</strain>
    </source>
</reference>
<evidence type="ECO:0000256" key="1">
    <source>
        <dbReference type="SAM" id="MobiDB-lite"/>
    </source>
</evidence>
<sequence>MRTRADSVGGTRRGTDVGDDGGLRYVRDDRKRTRTDRDPRAAAPRAERSEAKGARLLTS</sequence>
<feature type="compositionally biased region" description="Basic and acidic residues" evidence="1">
    <location>
        <begin position="13"/>
        <end position="53"/>
    </location>
</feature>
<evidence type="ECO:0000313" key="2">
    <source>
        <dbReference type="EMBL" id="GAA2237813.1"/>
    </source>
</evidence>
<comment type="caution">
    <text evidence="2">The sequence shown here is derived from an EMBL/GenBank/DDBJ whole genome shotgun (WGS) entry which is preliminary data.</text>
</comment>
<dbReference type="EMBL" id="BAAART010000073">
    <property type="protein sequence ID" value="GAA2237813.1"/>
    <property type="molecule type" value="Genomic_DNA"/>
</dbReference>
<proteinExistence type="predicted"/>
<accession>A0ABN3DNT8</accession>
<name>A0ABN3DNT8_9ACTN</name>
<feature type="region of interest" description="Disordered" evidence="1">
    <location>
        <begin position="1"/>
        <end position="59"/>
    </location>
</feature>
<gene>
    <name evidence="2" type="ORF">GCM10010104_35940</name>
</gene>
<keyword evidence="3" id="KW-1185">Reference proteome</keyword>
<organism evidence="2 3">
    <name type="scientific">Streptomyces indiaensis</name>
    <dbReference type="NCBI Taxonomy" id="284033"/>
    <lineage>
        <taxon>Bacteria</taxon>
        <taxon>Bacillati</taxon>
        <taxon>Actinomycetota</taxon>
        <taxon>Actinomycetes</taxon>
        <taxon>Kitasatosporales</taxon>
        <taxon>Streptomycetaceae</taxon>
        <taxon>Streptomyces</taxon>
    </lineage>
</organism>
<evidence type="ECO:0000313" key="3">
    <source>
        <dbReference type="Proteomes" id="UP001501474"/>
    </source>
</evidence>
<protein>
    <submittedName>
        <fullName evidence="2">Uncharacterized protein</fullName>
    </submittedName>
</protein>